<organism evidence="1 2">
    <name type="scientific">Citrus x changshan-huyou</name>
    <dbReference type="NCBI Taxonomy" id="2935761"/>
    <lineage>
        <taxon>Eukaryota</taxon>
        <taxon>Viridiplantae</taxon>
        <taxon>Streptophyta</taxon>
        <taxon>Embryophyta</taxon>
        <taxon>Tracheophyta</taxon>
        <taxon>Spermatophyta</taxon>
        <taxon>Magnoliopsida</taxon>
        <taxon>eudicotyledons</taxon>
        <taxon>Gunneridae</taxon>
        <taxon>Pentapetalae</taxon>
        <taxon>rosids</taxon>
        <taxon>malvids</taxon>
        <taxon>Sapindales</taxon>
        <taxon>Rutaceae</taxon>
        <taxon>Aurantioideae</taxon>
        <taxon>Citrus</taxon>
    </lineage>
</organism>
<evidence type="ECO:0000313" key="1">
    <source>
        <dbReference type="EMBL" id="KAK9187784.1"/>
    </source>
</evidence>
<gene>
    <name evidence="1" type="ORF">WN944_019183</name>
</gene>
<sequence>MEENQLKSLTCKNLIGQSSNRVTTFHILPFLGLSCPSSLSLSSFTLASPVGLFSRENPPPRPRLFHFPGKFRPFGPFSCSLPISILLTFSSLKNRRSFTFFDCDQTA</sequence>
<name>A0AAP0M161_9ROSI</name>
<proteinExistence type="predicted"/>
<protein>
    <submittedName>
        <fullName evidence="1">Uncharacterized protein</fullName>
    </submittedName>
</protein>
<dbReference type="AlphaFoldDB" id="A0AAP0M161"/>
<keyword evidence="2" id="KW-1185">Reference proteome</keyword>
<reference evidence="1 2" key="1">
    <citation type="submission" date="2024-05" db="EMBL/GenBank/DDBJ databases">
        <title>Haplotype-resolved chromosome-level genome assembly of Huyou (Citrus changshanensis).</title>
        <authorList>
            <person name="Miao C."/>
            <person name="Chen W."/>
            <person name="Wu Y."/>
            <person name="Wang L."/>
            <person name="Zhao S."/>
            <person name="Grierson D."/>
            <person name="Xu C."/>
            <person name="Chen K."/>
        </authorList>
    </citation>
    <scope>NUCLEOTIDE SEQUENCE [LARGE SCALE GENOMIC DNA]</scope>
    <source>
        <strain evidence="1">01-14</strain>
        <tissue evidence="1">Leaf</tissue>
    </source>
</reference>
<accession>A0AAP0M161</accession>
<dbReference type="EMBL" id="JBCGBO010000007">
    <property type="protein sequence ID" value="KAK9187784.1"/>
    <property type="molecule type" value="Genomic_DNA"/>
</dbReference>
<dbReference type="Proteomes" id="UP001428341">
    <property type="component" value="Unassembled WGS sequence"/>
</dbReference>
<comment type="caution">
    <text evidence="1">The sequence shown here is derived from an EMBL/GenBank/DDBJ whole genome shotgun (WGS) entry which is preliminary data.</text>
</comment>
<dbReference type="PROSITE" id="PS51257">
    <property type="entry name" value="PROKAR_LIPOPROTEIN"/>
    <property type="match status" value="1"/>
</dbReference>
<evidence type="ECO:0000313" key="2">
    <source>
        <dbReference type="Proteomes" id="UP001428341"/>
    </source>
</evidence>